<dbReference type="PROSITE" id="PS50404">
    <property type="entry name" value="GST_NTER"/>
    <property type="match status" value="1"/>
</dbReference>
<keyword evidence="4" id="KW-0249">Electron transport</keyword>
<dbReference type="PANTHER" id="PTHR45694:SF18">
    <property type="entry name" value="GLUTAREDOXIN-1-RELATED"/>
    <property type="match status" value="1"/>
</dbReference>
<dbReference type="InterPro" id="IPR017937">
    <property type="entry name" value="Thioredoxin_CS"/>
</dbReference>
<dbReference type="PANTHER" id="PTHR45694">
    <property type="entry name" value="GLUTAREDOXIN 2"/>
    <property type="match status" value="1"/>
</dbReference>
<dbReference type="SUPFAM" id="SSF52833">
    <property type="entry name" value="Thioredoxin-like"/>
    <property type="match status" value="1"/>
</dbReference>
<proteinExistence type="predicted"/>
<dbReference type="GeneID" id="28974892"/>
<reference evidence="9 10" key="1">
    <citation type="journal article" date="2015" name="Front. Microbiol.">
        <title>Genome sequence of the plant growth promoting endophytic yeast Rhodotorula graminis WP1.</title>
        <authorList>
            <person name="Firrincieli A."/>
            <person name="Otillar R."/>
            <person name="Salamov A."/>
            <person name="Schmutz J."/>
            <person name="Khan Z."/>
            <person name="Redman R.S."/>
            <person name="Fleck N.D."/>
            <person name="Lindquist E."/>
            <person name="Grigoriev I.V."/>
            <person name="Doty S.L."/>
        </authorList>
    </citation>
    <scope>NUCLEOTIDE SEQUENCE [LARGE SCALE GENOMIC DNA]</scope>
    <source>
        <strain evidence="9 10">WP1</strain>
    </source>
</reference>
<dbReference type="InterPro" id="IPR011899">
    <property type="entry name" value="Glutaredoxin_euk/vir"/>
</dbReference>
<dbReference type="EC" id="1.11.1.9" evidence="2"/>
<sequence>MAAKDAVESKIASGKHVVVFSKSYCPYCSKTKSLLKELGVDFDVYELDTMDEGSDWQAYLGDKTGQRTVPSVFIGGKHIGGNSDLQALHKSGDLKKLLA</sequence>
<dbReference type="OrthoDB" id="418495at2759"/>
<keyword evidence="6" id="KW-0676">Redox-active center</keyword>
<dbReference type="STRING" id="578459.A0A194S3H5"/>
<dbReference type="GO" id="GO:0005737">
    <property type="term" value="C:cytoplasm"/>
    <property type="evidence" value="ECO:0007669"/>
    <property type="project" value="TreeGrafter"/>
</dbReference>
<feature type="domain" description="GST N-terminal" evidence="8">
    <location>
        <begin position="15"/>
        <end position="99"/>
    </location>
</feature>
<dbReference type="CDD" id="cd03419">
    <property type="entry name" value="GRX_GRXh_1_2_like"/>
    <property type="match status" value="1"/>
</dbReference>
<evidence type="ECO:0000259" key="8">
    <source>
        <dbReference type="PROSITE" id="PS50404"/>
    </source>
</evidence>
<comment type="catalytic activity">
    <reaction evidence="1">
        <text>2 glutathione + H2O2 = glutathione disulfide + 2 H2O</text>
        <dbReference type="Rhea" id="RHEA:16833"/>
        <dbReference type="ChEBI" id="CHEBI:15377"/>
        <dbReference type="ChEBI" id="CHEBI:16240"/>
        <dbReference type="ChEBI" id="CHEBI:57925"/>
        <dbReference type="ChEBI" id="CHEBI:58297"/>
        <dbReference type="EC" id="1.11.1.9"/>
    </reaction>
</comment>
<accession>A0A194S3H5</accession>
<evidence type="ECO:0000313" key="9">
    <source>
        <dbReference type="EMBL" id="KPV75074.1"/>
    </source>
</evidence>
<organism evidence="9 10">
    <name type="scientific">Rhodotorula graminis (strain WP1)</name>
    <dbReference type="NCBI Taxonomy" id="578459"/>
    <lineage>
        <taxon>Eukaryota</taxon>
        <taxon>Fungi</taxon>
        <taxon>Dikarya</taxon>
        <taxon>Basidiomycota</taxon>
        <taxon>Pucciniomycotina</taxon>
        <taxon>Microbotryomycetes</taxon>
        <taxon>Sporidiobolales</taxon>
        <taxon>Sporidiobolaceae</taxon>
        <taxon>Rhodotorula</taxon>
    </lineage>
</organism>
<dbReference type="GO" id="GO:0004602">
    <property type="term" value="F:glutathione peroxidase activity"/>
    <property type="evidence" value="ECO:0007669"/>
    <property type="project" value="UniProtKB-EC"/>
</dbReference>
<dbReference type="NCBIfam" id="TIGR02180">
    <property type="entry name" value="GRX_euk"/>
    <property type="match status" value="1"/>
</dbReference>
<dbReference type="InterPro" id="IPR014025">
    <property type="entry name" value="Glutaredoxin_subgr"/>
</dbReference>
<dbReference type="PRINTS" id="PR00160">
    <property type="entry name" value="GLUTAREDOXIN"/>
</dbReference>
<dbReference type="RefSeq" id="XP_018271123.1">
    <property type="nucleotide sequence ID" value="XM_018414444.1"/>
</dbReference>
<gene>
    <name evidence="9" type="ORF">RHOBADRAFT_44590</name>
</gene>
<protein>
    <recommendedName>
        <fullName evidence="2">glutathione peroxidase</fullName>
        <ecNumber evidence="2">1.11.1.9</ecNumber>
    </recommendedName>
</protein>
<evidence type="ECO:0000256" key="5">
    <source>
        <dbReference type="ARBA" id="ARBA00023157"/>
    </source>
</evidence>
<keyword evidence="3" id="KW-0813">Transport</keyword>
<dbReference type="InterPro" id="IPR002109">
    <property type="entry name" value="Glutaredoxin"/>
</dbReference>
<evidence type="ECO:0000256" key="3">
    <source>
        <dbReference type="ARBA" id="ARBA00022448"/>
    </source>
</evidence>
<dbReference type="FunFam" id="3.40.30.10:FF:000026">
    <property type="entry name" value="Glutaredoxin 2"/>
    <property type="match status" value="1"/>
</dbReference>
<dbReference type="OMA" id="KPGHLEC"/>
<dbReference type="InterPro" id="IPR011767">
    <property type="entry name" value="GLR_AS"/>
</dbReference>
<evidence type="ECO:0000256" key="4">
    <source>
        <dbReference type="ARBA" id="ARBA00022982"/>
    </source>
</evidence>
<evidence type="ECO:0000313" key="10">
    <source>
        <dbReference type="Proteomes" id="UP000053890"/>
    </source>
</evidence>
<dbReference type="InterPro" id="IPR036249">
    <property type="entry name" value="Thioredoxin-like_sf"/>
</dbReference>
<evidence type="ECO:0000256" key="1">
    <source>
        <dbReference type="ARBA" id="ARBA00000217"/>
    </source>
</evidence>
<dbReference type="Proteomes" id="UP000053890">
    <property type="component" value="Unassembled WGS sequence"/>
</dbReference>
<dbReference type="PROSITE" id="PS00194">
    <property type="entry name" value="THIOREDOXIN_1"/>
    <property type="match status" value="1"/>
</dbReference>
<name>A0A194S3H5_RHOGW</name>
<dbReference type="Pfam" id="PF00462">
    <property type="entry name" value="Glutaredoxin"/>
    <property type="match status" value="1"/>
</dbReference>
<evidence type="ECO:0000256" key="7">
    <source>
        <dbReference type="ARBA" id="ARBA00035808"/>
    </source>
</evidence>
<keyword evidence="5" id="KW-1015">Disulfide bond</keyword>
<dbReference type="EMBL" id="KQ474079">
    <property type="protein sequence ID" value="KPV75074.1"/>
    <property type="molecule type" value="Genomic_DNA"/>
</dbReference>
<keyword evidence="10" id="KW-1185">Reference proteome</keyword>
<dbReference type="GO" id="GO:0004364">
    <property type="term" value="F:glutathione transferase activity"/>
    <property type="evidence" value="ECO:0007669"/>
    <property type="project" value="UniProtKB-EC"/>
</dbReference>
<dbReference type="PROSITE" id="PS00195">
    <property type="entry name" value="GLUTAREDOXIN_1"/>
    <property type="match status" value="1"/>
</dbReference>
<dbReference type="AlphaFoldDB" id="A0A194S3H5"/>
<evidence type="ECO:0000256" key="6">
    <source>
        <dbReference type="ARBA" id="ARBA00023284"/>
    </source>
</evidence>
<dbReference type="GO" id="GO:0034599">
    <property type="term" value="P:cellular response to oxidative stress"/>
    <property type="evidence" value="ECO:0007669"/>
    <property type="project" value="TreeGrafter"/>
</dbReference>
<dbReference type="GO" id="GO:0015038">
    <property type="term" value="F:glutathione disulfide oxidoreductase activity"/>
    <property type="evidence" value="ECO:0007669"/>
    <property type="project" value="TreeGrafter"/>
</dbReference>
<comment type="catalytic activity">
    <reaction evidence="7">
        <text>1-chloro-2,4-dinitrobenzene + glutathione = 2,4-dinitrophenyl-S-glutathione + chloride + H(+)</text>
        <dbReference type="Rhea" id="RHEA:51220"/>
        <dbReference type="ChEBI" id="CHEBI:15378"/>
        <dbReference type="ChEBI" id="CHEBI:17996"/>
        <dbReference type="ChEBI" id="CHEBI:34718"/>
        <dbReference type="ChEBI" id="CHEBI:57925"/>
        <dbReference type="ChEBI" id="CHEBI:133977"/>
        <dbReference type="EC" id="2.5.1.18"/>
    </reaction>
</comment>
<evidence type="ECO:0000256" key="2">
    <source>
        <dbReference type="ARBA" id="ARBA00012310"/>
    </source>
</evidence>
<dbReference type="Gene3D" id="3.40.30.10">
    <property type="entry name" value="Glutaredoxin"/>
    <property type="match status" value="1"/>
</dbReference>
<dbReference type="InterPro" id="IPR004045">
    <property type="entry name" value="Glutathione_S-Trfase_N"/>
</dbReference>
<dbReference type="PROSITE" id="PS51354">
    <property type="entry name" value="GLUTAREDOXIN_2"/>
    <property type="match status" value="1"/>
</dbReference>